<dbReference type="InterPro" id="IPR013783">
    <property type="entry name" value="Ig-like_fold"/>
</dbReference>
<evidence type="ECO:0000313" key="3">
    <source>
        <dbReference type="EMBL" id="VTJ59514.1"/>
    </source>
</evidence>
<dbReference type="Proteomes" id="UP000335636">
    <property type="component" value="Unassembled WGS sequence"/>
</dbReference>
<dbReference type="SUPFAM" id="SSF48726">
    <property type="entry name" value="Immunoglobulin"/>
    <property type="match status" value="1"/>
</dbReference>
<feature type="compositionally biased region" description="Polar residues" evidence="1">
    <location>
        <begin position="96"/>
        <end position="105"/>
    </location>
</feature>
<keyword evidence="4" id="KW-1185">Reference proteome</keyword>
<sequence>MGSRLLCCVALCLLGSDNAHLNLHVKSLEPEDSALYLCASSQDTALQSHQLPVHKPARQPGSCGDNEFPVPEALLSIPVGPVECQCTAASRAPGGQLSSPTQSPAESLWSAEQGLH</sequence>
<dbReference type="EMBL" id="CABDUW010000122">
    <property type="protein sequence ID" value="VTJ59514.1"/>
    <property type="molecule type" value="Genomic_DNA"/>
</dbReference>
<feature type="chain" id="PRO_5022710840" description="Immunoglobulin V-set domain-containing protein" evidence="2">
    <location>
        <begin position="20"/>
        <end position="116"/>
    </location>
</feature>
<feature type="signal peptide" evidence="2">
    <location>
        <begin position="1"/>
        <end position="19"/>
    </location>
</feature>
<evidence type="ECO:0008006" key="5">
    <source>
        <dbReference type="Google" id="ProtNLM"/>
    </source>
</evidence>
<organism evidence="3 4">
    <name type="scientific">Marmota monax</name>
    <name type="common">Woodchuck</name>
    <dbReference type="NCBI Taxonomy" id="9995"/>
    <lineage>
        <taxon>Eukaryota</taxon>
        <taxon>Metazoa</taxon>
        <taxon>Chordata</taxon>
        <taxon>Craniata</taxon>
        <taxon>Vertebrata</taxon>
        <taxon>Euteleostomi</taxon>
        <taxon>Mammalia</taxon>
        <taxon>Eutheria</taxon>
        <taxon>Euarchontoglires</taxon>
        <taxon>Glires</taxon>
        <taxon>Rodentia</taxon>
        <taxon>Sciuromorpha</taxon>
        <taxon>Sciuridae</taxon>
        <taxon>Xerinae</taxon>
        <taxon>Marmotini</taxon>
        <taxon>Marmota</taxon>
    </lineage>
</organism>
<protein>
    <recommendedName>
        <fullName evidence="5">Immunoglobulin V-set domain-containing protein</fullName>
    </recommendedName>
</protein>
<reference evidence="3" key="1">
    <citation type="submission" date="2019-04" db="EMBL/GenBank/DDBJ databases">
        <authorList>
            <person name="Alioto T."/>
            <person name="Alioto T."/>
        </authorList>
    </citation>
    <scope>NUCLEOTIDE SEQUENCE [LARGE SCALE GENOMIC DNA]</scope>
</reference>
<evidence type="ECO:0000256" key="1">
    <source>
        <dbReference type="SAM" id="MobiDB-lite"/>
    </source>
</evidence>
<accession>A0A5E4AQC7</accession>
<comment type="caution">
    <text evidence="3">The sequence shown here is derived from an EMBL/GenBank/DDBJ whole genome shotgun (WGS) entry which is preliminary data.</text>
</comment>
<gene>
    <name evidence="3" type="ORF">MONAX_5E013447</name>
</gene>
<feature type="region of interest" description="Disordered" evidence="1">
    <location>
        <begin position="90"/>
        <end position="116"/>
    </location>
</feature>
<name>A0A5E4AQC7_MARMO</name>
<keyword evidence="2" id="KW-0732">Signal</keyword>
<dbReference type="InterPro" id="IPR036179">
    <property type="entry name" value="Ig-like_dom_sf"/>
</dbReference>
<dbReference type="AlphaFoldDB" id="A0A5E4AQC7"/>
<proteinExistence type="predicted"/>
<evidence type="ECO:0000256" key="2">
    <source>
        <dbReference type="SAM" id="SignalP"/>
    </source>
</evidence>
<dbReference type="Gene3D" id="2.60.40.10">
    <property type="entry name" value="Immunoglobulins"/>
    <property type="match status" value="1"/>
</dbReference>
<evidence type="ECO:0000313" key="4">
    <source>
        <dbReference type="Proteomes" id="UP000335636"/>
    </source>
</evidence>